<dbReference type="RefSeq" id="WP_082996056.1">
    <property type="nucleotide sequence ID" value="NZ_CP015124.1"/>
</dbReference>
<gene>
    <name evidence="2" type="ORF">JL2886_02161</name>
</gene>
<evidence type="ECO:0000259" key="1">
    <source>
        <dbReference type="Pfam" id="PF08484"/>
    </source>
</evidence>
<dbReference type="InterPro" id="IPR013691">
    <property type="entry name" value="MeTrfase_14"/>
</dbReference>
<keyword evidence="2" id="KW-0808">Transferase</keyword>
<dbReference type="EMBL" id="CP015124">
    <property type="protein sequence ID" value="ANP37052.1"/>
    <property type="molecule type" value="Genomic_DNA"/>
</dbReference>
<proteinExistence type="predicted"/>
<name>A0A1B0ZSB2_9RHOB</name>
<dbReference type="Gene3D" id="3.40.50.720">
    <property type="entry name" value="NAD(P)-binding Rossmann-like Domain"/>
    <property type="match status" value="1"/>
</dbReference>
<dbReference type="Pfam" id="PF13489">
    <property type="entry name" value="Methyltransf_23"/>
    <property type="match status" value="1"/>
</dbReference>
<dbReference type="AlphaFoldDB" id="A0A1B0ZSB2"/>
<dbReference type="Proteomes" id="UP000092565">
    <property type="component" value="Chromosome"/>
</dbReference>
<dbReference type="InterPro" id="IPR029063">
    <property type="entry name" value="SAM-dependent_MTases_sf"/>
</dbReference>
<dbReference type="SUPFAM" id="SSF53335">
    <property type="entry name" value="S-adenosyl-L-methionine-dependent methyltransferases"/>
    <property type="match status" value="1"/>
</dbReference>
<protein>
    <submittedName>
        <fullName evidence="2">Methyltransferase</fullName>
    </submittedName>
</protein>
<dbReference type="Gene3D" id="3.40.50.150">
    <property type="entry name" value="Vaccinia Virus protein VP39"/>
    <property type="match status" value="1"/>
</dbReference>
<organism evidence="2 3">
    <name type="scientific">Phaeobacter gallaeciensis</name>
    <dbReference type="NCBI Taxonomy" id="60890"/>
    <lineage>
        <taxon>Bacteria</taxon>
        <taxon>Pseudomonadati</taxon>
        <taxon>Pseudomonadota</taxon>
        <taxon>Alphaproteobacteria</taxon>
        <taxon>Rhodobacterales</taxon>
        <taxon>Roseobacteraceae</taxon>
        <taxon>Phaeobacter</taxon>
    </lineage>
</organism>
<evidence type="ECO:0000313" key="3">
    <source>
        <dbReference type="Proteomes" id="UP000092565"/>
    </source>
</evidence>
<sequence length="398" mass="43792">MTKASISSCPVCENALGNLTLERRPQVPSLQNVALETPDAARTFPTGALHILRCAACGFVWNDEFDPSHISYDAGYNNDVTASPYYLAHLDAMADRILASVPEDQPIHYVEIGCGEGDFMALLHARGKGRVASLTGFDPSFTGDDNLPDGAVVHRVMFTPDQIDKIPAEANVICSRHTIEHINDVQAFAEALAASMTPERSLFLETPDADWILRNLAFQDFFYEHCSIYTPRSVATLLARHGLACEVVPAYDDQYMWISARMMPSQEASDPTLPTIDDAAAKRYVSETNQIRSQWQGYLETRRKVGPIALWGAASKGVTFSLLFNSTEDAPIDFAIDLNTAKQGCFMPITATPILPPEAARDQGVRTIIIMNPNYEAEIRQHISDLGCGDVEITVLNH</sequence>
<keyword evidence="2" id="KW-0489">Methyltransferase</keyword>
<dbReference type="OrthoDB" id="9815644at2"/>
<dbReference type="PATRIC" id="fig|60890.4.peg.2094"/>
<dbReference type="GO" id="GO:0008168">
    <property type="term" value="F:methyltransferase activity"/>
    <property type="evidence" value="ECO:0007669"/>
    <property type="project" value="UniProtKB-KW"/>
</dbReference>
<accession>A0A1B0ZSB2</accession>
<evidence type="ECO:0000313" key="2">
    <source>
        <dbReference type="EMBL" id="ANP37052.1"/>
    </source>
</evidence>
<keyword evidence="3" id="KW-1185">Reference proteome</keyword>
<reference evidence="2 3" key="1">
    <citation type="submission" date="2016-04" db="EMBL/GenBank/DDBJ databases">
        <authorList>
            <person name="Evans L.H."/>
            <person name="Alamgir A."/>
            <person name="Owens N."/>
            <person name="Weber N.D."/>
            <person name="Virtaneva K."/>
            <person name="Barbian K."/>
            <person name="Babar A."/>
            <person name="Rosenke K."/>
        </authorList>
    </citation>
    <scope>NUCLEOTIDE SEQUENCE [LARGE SCALE GENOMIC DNA]</scope>
    <source>
        <strain evidence="2 3">JL2886</strain>
    </source>
</reference>
<feature type="domain" description="C-methyltransferase" evidence="1">
    <location>
        <begin position="282"/>
        <end position="384"/>
    </location>
</feature>
<dbReference type="Pfam" id="PF08484">
    <property type="entry name" value="Methyltransf_14"/>
    <property type="match status" value="1"/>
</dbReference>
<dbReference type="GO" id="GO:0032259">
    <property type="term" value="P:methylation"/>
    <property type="evidence" value="ECO:0007669"/>
    <property type="project" value="UniProtKB-KW"/>
</dbReference>